<gene>
    <name evidence="1" type="ORF">COY66_04765</name>
</gene>
<evidence type="ECO:0000313" key="1">
    <source>
        <dbReference type="EMBL" id="PIY96192.1"/>
    </source>
</evidence>
<dbReference type="Proteomes" id="UP000230779">
    <property type="component" value="Unassembled WGS sequence"/>
</dbReference>
<sequence>MQRFILVALLIALVATIGYCADLPIPQVKGYDGEFWIKSAAPTADGKTIVVGIYNGQGLGRWIGLVEKTGFLWWRHDDYAWVRIMDVQETSRLYYVSDVKSVSDGFLMIWGPKEEDPRIAKFDLNGNMVWEESLKGVWGPGWQSLILSNLYKTSDGFLLTGATTLGYYQPSDAFIAKLDNSGKRVLWKRTLDFGGVDDMGTILNPDEPLFLVHAQNVRIPYYVNEYEAALYLIKLTADGRDDTTQLLKETKGRFLQSYVLRSNHNYEVMILDSNSPSGFGDYDTLPPGISLDSTRVQITPDGKIL</sequence>
<comment type="caution">
    <text evidence="1">The sequence shown here is derived from an EMBL/GenBank/DDBJ whole genome shotgun (WGS) entry which is preliminary data.</text>
</comment>
<dbReference type="EMBL" id="PFMD01000055">
    <property type="protein sequence ID" value="PIY96192.1"/>
    <property type="molecule type" value="Genomic_DNA"/>
</dbReference>
<organism evidence="1 2">
    <name type="scientific">Candidatus Kerfeldbacteria bacterium CG_4_10_14_0_8_um_filter_42_10</name>
    <dbReference type="NCBI Taxonomy" id="2014248"/>
    <lineage>
        <taxon>Bacteria</taxon>
        <taxon>Candidatus Kerfeldiibacteriota</taxon>
    </lineage>
</organism>
<protein>
    <submittedName>
        <fullName evidence="1">Uncharacterized protein</fullName>
    </submittedName>
</protein>
<dbReference type="AlphaFoldDB" id="A0A2M7RI06"/>
<name>A0A2M7RI06_9BACT</name>
<proteinExistence type="predicted"/>
<reference evidence="1 2" key="1">
    <citation type="submission" date="2017-09" db="EMBL/GenBank/DDBJ databases">
        <title>Depth-based differentiation of microbial function through sediment-hosted aquifers and enrichment of novel symbionts in the deep terrestrial subsurface.</title>
        <authorList>
            <person name="Probst A.J."/>
            <person name="Ladd B."/>
            <person name="Jarett J.K."/>
            <person name="Geller-Mcgrath D.E."/>
            <person name="Sieber C.M."/>
            <person name="Emerson J.B."/>
            <person name="Anantharaman K."/>
            <person name="Thomas B.C."/>
            <person name="Malmstrom R."/>
            <person name="Stieglmeier M."/>
            <person name="Klingl A."/>
            <person name="Woyke T."/>
            <person name="Ryan C.M."/>
            <person name="Banfield J.F."/>
        </authorList>
    </citation>
    <scope>NUCLEOTIDE SEQUENCE [LARGE SCALE GENOMIC DNA]</scope>
    <source>
        <strain evidence="1">CG_4_10_14_0_8_um_filter_42_10</strain>
    </source>
</reference>
<evidence type="ECO:0000313" key="2">
    <source>
        <dbReference type="Proteomes" id="UP000230779"/>
    </source>
</evidence>
<accession>A0A2M7RI06</accession>